<feature type="region of interest" description="Disordered" evidence="6">
    <location>
        <begin position="308"/>
        <end position="431"/>
    </location>
</feature>
<evidence type="ECO:0000256" key="5">
    <source>
        <dbReference type="ARBA" id="ARBA00038359"/>
    </source>
</evidence>
<reference evidence="9" key="1">
    <citation type="journal article" date="2023" name="Mol. Phylogenet. Evol.">
        <title>Genome-scale phylogeny and comparative genomics of the fungal order Sordariales.</title>
        <authorList>
            <person name="Hensen N."/>
            <person name="Bonometti L."/>
            <person name="Westerberg I."/>
            <person name="Brannstrom I.O."/>
            <person name="Guillou S."/>
            <person name="Cros-Aarteil S."/>
            <person name="Calhoun S."/>
            <person name="Haridas S."/>
            <person name="Kuo A."/>
            <person name="Mondo S."/>
            <person name="Pangilinan J."/>
            <person name="Riley R."/>
            <person name="LaButti K."/>
            <person name="Andreopoulos B."/>
            <person name="Lipzen A."/>
            <person name="Chen C."/>
            <person name="Yan M."/>
            <person name="Daum C."/>
            <person name="Ng V."/>
            <person name="Clum A."/>
            <person name="Steindorff A."/>
            <person name="Ohm R.A."/>
            <person name="Martin F."/>
            <person name="Silar P."/>
            <person name="Natvig D.O."/>
            <person name="Lalanne C."/>
            <person name="Gautier V."/>
            <person name="Ament-Velasquez S.L."/>
            <person name="Kruys A."/>
            <person name="Hutchinson M.I."/>
            <person name="Powell A.J."/>
            <person name="Barry K."/>
            <person name="Miller A.N."/>
            <person name="Grigoriev I.V."/>
            <person name="Debuchy R."/>
            <person name="Gladieux P."/>
            <person name="Hiltunen Thoren M."/>
            <person name="Johannesson H."/>
        </authorList>
    </citation>
    <scope>NUCLEOTIDE SEQUENCE</scope>
    <source>
        <strain evidence="9">CBS 333.67</strain>
    </source>
</reference>
<dbReference type="GeneID" id="87881629"/>
<keyword evidence="2 7" id="KW-0812">Transmembrane</keyword>
<gene>
    <name evidence="9" type="ORF">B0T15DRAFT_219798</name>
</gene>
<evidence type="ECO:0000313" key="9">
    <source>
        <dbReference type="EMBL" id="KAK3306169.1"/>
    </source>
</evidence>
<feature type="transmembrane region" description="Helical" evidence="7">
    <location>
        <begin position="142"/>
        <end position="162"/>
    </location>
</feature>
<keyword evidence="3 7" id="KW-1133">Transmembrane helix</keyword>
<dbReference type="RefSeq" id="XP_062721949.1">
    <property type="nucleotide sequence ID" value="XM_062862800.1"/>
</dbReference>
<comment type="caution">
    <text evidence="9">The sequence shown here is derived from an EMBL/GenBank/DDBJ whole genome shotgun (WGS) entry which is preliminary data.</text>
</comment>
<evidence type="ECO:0000313" key="10">
    <source>
        <dbReference type="Proteomes" id="UP001273166"/>
    </source>
</evidence>
<dbReference type="PANTHER" id="PTHR33048:SF167">
    <property type="entry name" value="INTEGRAL MEMBRANE PROTEIN"/>
    <property type="match status" value="1"/>
</dbReference>
<feature type="transmembrane region" description="Helical" evidence="7">
    <location>
        <begin position="195"/>
        <end position="214"/>
    </location>
</feature>
<proteinExistence type="inferred from homology"/>
<evidence type="ECO:0000259" key="8">
    <source>
        <dbReference type="Pfam" id="PF20684"/>
    </source>
</evidence>
<evidence type="ECO:0000256" key="3">
    <source>
        <dbReference type="ARBA" id="ARBA00022989"/>
    </source>
</evidence>
<keyword evidence="10" id="KW-1185">Reference proteome</keyword>
<feature type="transmembrane region" description="Helical" evidence="7">
    <location>
        <begin position="107"/>
        <end position="130"/>
    </location>
</feature>
<feature type="transmembrane region" description="Helical" evidence="7">
    <location>
        <begin position="61"/>
        <end position="87"/>
    </location>
</feature>
<evidence type="ECO:0000256" key="1">
    <source>
        <dbReference type="ARBA" id="ARBA00004141"/>
    </source>
</evidence>
<comment type="similarity">
    <text evidence="5">Belongs to the SAT4 family.</text>
</comment>
<feature type="transmembrane region" description="Helical" evidence="7">
    <location>
        <begin position="221"/>
        <end position="240"/>
    </location>
</feature>
<dbReference type="InterPro" id="IPR052337">
    <property type="entry name" value="SAT4-like"/>
</dbReference>
<dbReference type="Pfam" id="PF20684">
    <property type="entry name" value="Fung_rhodopsin"/>
    <property type="match status" value="1"/>
</dbReference>
<accession>A0AAJ0M2C4</accession>
<feature type="domain" description="Rhodopsin" evidence="8">
    <location>
        <begin position="45"/>
        <end position="286"/>
    </location>
</feature>
<dbReference type="AlphaFoldDB" id="A0AAJ0M2C4"/>
<evidence type="ECO:0000256" key="4">
    <source>
        <dbReference type="ARBA" id="ARBA00023136"/>
    </source>
</evidence>
<sequence>MASPSTGGIPPAPTYTAEYAAESNVAKLMTVLTLFQAISLIFVALRIYCRVLLVKSPGTDDIVMALGFLFTIGGGWIPLVIMSFHGLGKHDITVQLDDQLIFGQANFWLSIFALLIGLGLVKVAIGLNLLRLSTNKWYKWSVWATIAFVIAYTFMACMTMFLHCDTVAGNWDFANARGCYSLDLYVKFGLINTSFNIFTDVLFAVFPIPIIWTLQMKRKLRIYLVVILSLGYFAVAMGIVKAYYQFNFLKMTDLMWAMDVQFWGFLQLNVAIIAACAPSLKPLFTRLLGLGSTRDYYYNNNTPGVGSGYGSRYGRGTRRGTRRLGDDDENDGTGSGTRTGGNNNNKKGGVNVDEFELEENRKRGSKRRTGIQGGGDGSPGSTNTTFYKHSGEGSGSGSEERILGVNTPSHAVAMGPSKSESGQAVGAGRSPGILKTTEVQVFVK</sequence>
<dbReference type="InterPro" id="IPR049326">
    <property type="entry name" value="Rhodopsin_dom_fungi"/>
</dbReference>
<reference evidence="9" key="2">
    <citation type="submission" date="2023-06" db="EMBL/GenBank/DDBJ databases">
        <authorList>
            <consortium name="Lawrence Berkeley National Laboratory"/>
            <person name="Mondo S.J."/>
            <person name="Hensen N."/>
            <person name="Bonometti L."/>
            <person name="Westerberg I."/>
            <person name="Brannstrom I.O."/>
            <person name="Guillou S."/>
            <person name="Cros-Aarteil S."/>
            <person name="Calhoun S."/>
            <person name="Haridas S."/>
            <person name="Kuo A."/>
            <person name="Pangilinan J."/>
            <person name="Riley R."/>
            <person name="Labutti K."/>
            <person name="Andreopoulos B."/>
            <person name="Lipzen A."/>
            <person name="Chen C."/>
            <person name="Yanf M."/>
            <person name="Daum C."/>
            <person name="Ng V."/>
            <person name="Clum A."/>
            <person name="Steindorff A."/>
            <person name="Ohm R."/>
            <person name="Martin F."/>
            <person name="Silar P."/>
            <person name="Natvig D."/>
            <person name="Lalanne C."/>
            <person name="Gautier V."/>
            <person name="Ament-Velasquez S.L."/>
            <person name="Kruys A."/>
            <person name="Hutchinson M.I."/>
            <person name="Powell A.J."/>
            <person name="Barry K."/>
            <person name="Miller A.N."/>
            <person name="Grigoriev I.V."/>
            <person name="Debuchy R."/>
            <person name="Gladieux P."/>
            <person name="Thoren M.H."/>
            <person name="Johannesson H."/>
        </authorList>
    </citation>
    <scope>NUCLEOTIDE SEQUENCE</scope>
    <source>
        <strain evidence="9">CBS 333.67</strain>
    </source>
</reference>
<organism evidence="9 10">
    <name type="scientific">Chaetomium strumarium</name>
    <dbReference type="NCBI Taxonomy" id="1170767"/>
    <lineage>
        <taxon>Eukaryota</taxon>
        <taxon>Fungi</taxon>
        <taxon>Dikarya</taxon>
        <taxon>Ascomycota</taxon>
        <taxon>Pezizomycotina</taxon>
        <taxon>Sordariomycetes</taxon>
        <taxon>Sordariomycetidae</taxon>
        <taxon>Sordariales</taxon>
        <taxon>Chaetomiaceae</taxon>
        <taxon>Chaetomium</taxon>
    </lineage>
</organism>
<feature type="transmembrane region" description="Helical" evidence="7">
    <location>
        <begin position="260"/>
        <end position="280"/>
    </location>
</feature>
<feature type="compositionally biased region" description="Low complexity" evidence="6">
    <location>
        <begin position="340"/>
        <end position="352"/>
    </location>
</feature>
<name>A0AAJ0M2C4_9PEZI</name>
<feature type="transmembrane region" description="Helical" evidence="7">
    <location>
        <begin position="28"/>
        <end position="49"/>
    </location>
</feature>
<dbReference type="Proteomes" id="UP001273166">
    <property type="component" value="Unassembled WGS sequence"/>
</dbReference>
<dbReference type="EMBL" id="JAUDZG010000004">
    <property type="protein sequence ID" value="KAK3306169.1"/>
    <property type="molecule type" value="Genomic_DNA"/>
</dbReference>
<keyword evidence="4 7" id="KW-0472">Membrane</keyword>
<protein>
    <recommendedName>
        <fullName evidence="8">Rhodopsin domain-containing protein</fullName>
    </recommendedName>
</protein>
<evidence type="ECO:0000256" key="7">
    <source>
        <dbReference type="SAM" id="Phobius"/>
    </source>
</evidence>
<comment type="subcellular location">
    <subcellularLocation>
        <location evidence="1">Membrane</location>
        <topology evidence="1">Multi-pass membrane protein</topology>
    </subcellularLocation>
</comment>
<evidence type="ECO:0000256" key="2">
    <source>
        <dbReference type="ARBA" id="ARBA00022692"/>
    </source>
</evidence>
<dbReference type="GO" id="GO:0016020">
    <property type="term" value="C:membrane"/>
    <property type="evidence" value="ECO:0007669"/>
    <property type="project" value="UniProtKB-SubCell"/>
</dbReference>
<dbReference type="PANTHER" id="PTHR33048">
    <property type="entry name" value="PTH11-LIKE INTEGRAL MEMBRANE PROTEIN (AFU_ORTHOLOGUE AFUA_5G11245)"/>
    <property type="match status" value="1"/>
</dbReference>
<evidence type="ECO:0000256" key="6">
    <source>
        <dbReference type="SAM" id="MobiDB-lite"/>
    </source>
</evidence>